<name>A0A3L6FF37_MAIZE</name>
<sequence length="335" mass="36148">MHGAQDDAMDKSKRWKKKRRREDRPPSDQLQTSERQTELNDPAKRMEPSLCTPHATVTAANAAPLSVRAHRGARRARAAVRAHSHHQGAGAGAREPEPEPADPQGAVPAKGRGPPALPNAALRVGAGVALALALGGVSWTARGGSAGAGPGPVTQPAMVCALNAVTDAAVRASAEQRGSATMKTSVDALSDSLFRREDSPRDRATLMDLVFEQVTKEHITDRGKLTSLLQKEFSASRDSERKLDLGLLLTDVLINQRDWQRAKEVCQQITGRYQRDSRPYLHLAVINMMIAVEAMLSPDTATTDDIEKMTKTAVDAWKEFKNKSELAKGSADSTA</sequence>
<accession>A0A3L6FF37</accession>
<reference evidence="2 3" key="1">
    <citation type="journal article" date="2018" name="Nat. Genet.">
        <title>Extensive intraspecific gene order and gene structural variations between Mo17 and other maize genomes.</title>
        <authorList>
            <person name="Sun S."/>
            <person name="Zhou Y."/>
            <person name="Chen J."/>
            <person name="Shi J."/>
            <person name="Zhao H."/>
            <person name="Zhao H."/>
            <person name="Song W."/>
            <person name="Zhang M."/>
            <person name="Cui Y."/>
            <person name="Dong X."/>
            <person name="Liu H."/>
            <person name="Ma X."/>
            <person name="Jiao Y."/>
            <person name="Wang B."/>
            <person name="Wei X."/>
            <person name="Stein J.C."/>
            <person name="Glaubitz J.C."/>
            <person name="Lu F."/>
            <person name="Yu G."/>
            <person name="Liang C."/>
            <person name="Fengler K."/>
            <person name="Li B."/>
            <person name="Rafalski A."/>
            <person name="Schnable P.S."/>
            <person name="Ware D.H."/>
            <person name="Buckler E.S."/>
            <person name="Lai J."/>
        </authorList>
    </citation>
    <scope>NUCLEOTIDE SEQUENCE [LARGE SCALE GENOMIC DNA]</scope>
    <source>
        <strain evidence="3">cv. Missouri 17</strain>
        <tissue evidence="2">Seedling</tissue>
    </source>
</reference>
<evidence type="ECO:0000313" key="3">
    <source>
        <dbReference type="Proteomes" id="UP000251960"/>
    </source>
</evidence>
<evidence type="ECO:0000313" key="2">
    <source>
        <dbReference type="EMBL" id="PWZ31428.1"/>
    </source>
</evidence>
<protein>
    <submittedName>
        <fullName evidence="2">Uncharacterized protein</fullName>
    </submittedName>
</protein>
<feature type="compositionally biased region" description="Basic and acidic residues" evidence="1">
    <location>
        <begin position="35"/>
        <end position="47"/>
    </location>
</feature>
<comment type="caution">
    <text evidence="2">The sequence shown here is derived from an EMBL/GenBank/DDBJ whole genome shotgun (WGS) entry which is preliminary data.</text>
</comment>
<proteinExistence type="predicted"/>
<feature type="region of interest" description="Disordered" evidence="1">
    <location>
        <begin position="1"/>
        <end position="114"/>
    </location>
</feature>
<feature type="compositionally biased region" description="Basic residues" evidence="1">
    <location>
        <begin position="68"/>
        <end position="86"/>
    </location>
</feature>
<feature type="compositionally biased region" description="Basic and acidic residues" evidence="1">
    <location>
        <begin position="1"/>
        <end position="12"/>
    </location>
</feature>
<gene>
    <name evidence="2" type="ORF">Zm00014a_000516</name>
</gene>
<accession>A0A3L6FIC6</accession>
<dbReference type="ExpressionAtlas" id="A0A3L6FF37">
    <property type="expression patterns" value="baseline and differential"/>
</dbReference>
<dbReference type="EMBL" id="NCVQ01000004">
    <property type="protein sequence ID" value="PWZ31427.1"/>
    <property type="molecule type" value="Genomic_DNA"/>
</dbReference>
<dbReference type="Proteomes" id="UP000251960">
    <property type="component" value="Chromosome 3"/>
</dbReference>
<organism evidence="2">
    <name type="scientific">Zea mays</name>
    <name type="common">Maize</name>
    <dbReference type="NCBI Taxonomy" id="4577"/>
    <lineage>
        <taxon>Eukaryota</taxon>
        <taxon>Viridiplantae</taxon>
        <taxon>Streptophyta</taxon>
        <taxon>Embryophyta</taxon>
        <taxon>Tracheophyta</taxon>
        <taxon>Spermatophyta</taxon>
        <taxon>Magnoliopsida</taxon>
        <taxon>Liliopsida</taxon>
        <taxon>Poales</taxon>
        <taxon>Poaceae</taxon>
        <taxon>PACMAD clade</taxon>
        <taxon>Panicoideae</taxon>
        <taxon>Andropogonodae</taxon>
        <taxon>Andropogoneae</taxon>
        <taxon>Tripsacinae</taxon>
        <taxon>Zea</taxon>
    </lineage>
</organism>
<dbReference type="EMBL" id="NCVQ01000004">
    <property type="protein sequence ID" value="PWZ31428.1"/>
    <property type="molecule type" value="Genomic_DNA"/>
</dbReference>
<dbReference type="AlphaFoldDB" id="A0A3L6FF37"/>
<evidence type="ECO:0000256" key="1">
    <source>
        <dbReference type="SAM" id="MobiDB-lite"/>
    </source>
</evidence>